<dbReference type="Proteomes" id="UP001172142">
    <property type="component" value="Unassembled WGS sequence"/>
</dbReference>
<dbReference type="Pfam" id="PF01156">
    <property type="entry name" value="IU_nuc_hydro"/>
    <property type="match status" value="1"/>
</dbReference>
<keyword evidence="1 4" id="KW-0378">Hydrolase</keyword>
<evidence type="ECO:0000313" key="5">
    <source>
        <dbReference type="Proteomes" id="UP001172142"/>
    </source>
</evidence>
<keyword evidence="2" id="KW-0326">Glycosidase</keyword>
<name>A0ABT8NGF3_9BACL</name>
<dbReference type="SUPFAM" id="SSF53590">
    <property type="entry name" value="Nucleoside hydrolase"/>
    <property type="match status" value="1"/>
</dbReference>
<feature type="domain" description="Inosine/uridine-preferring nucleoside hydrolase" evidence="3">
    <location>
        <begin position="5"/>
        <end position="303"/>
    </location>
</feature>
<evidence type="ECO:0000256" key="2">
    <source>
        <dbReference type="ARBA" id="ARBA00023295"/>
    </source>
</evidence>
<dbReference type="PANTHER" id="PTHR12304:SF4">
    <property type="entry name" value="URIDINE NUCLEOSIDASE"/>
    <property type="match status" value="1"/>
</dbReference>
<proteinExistence type="predicted"/>
<dbReference type="InterPro" id="IPR001910">
    <property type="entry name" value="Inosine/uridine_hydrolase_dom"/>
</dbReference>
<accession>A0ABT8NGF3</accession>
<dbReference type="RefSeq" id="WP_301857310.1">
    <property type="nucleotide sequence ID" value="NZ_JAUJWU010000005.1"/>
</dbReference>
<dbReference type="CDD" id="cd02651">
    <property type="entry name" value="nuc_hydro_IU_UC_XIUA"/>
    <property type="match status" value="1"/>
</dbReference>
<evidence type="ECO:0000256" key="1">
    <source>
        <dbReference type="ARBA" id="ARBA00022801"/>
    </source>
</evidence>
<protein>
    <submittedName>
        <fullName evidence="4">Nucleoside hydrolase</fullName>
    </submittedName>
</protein>
<evidence type="ECO:0000259" key="3">
    <source>
        <dbReference type="Pfam" id="PF01156"/>
    </source>
</evidence>
<evidence type="ECO:0000313" key="4">
    <source>
        <dbReference type="EMBL" id="MDN7246974.1"/>
    </source>
</evidence>
<dbReference type="Gene3D" id="3.90.245.10">
    <property type="entry name" value="Ribonucleoside hydrolase-like"/>
    <property type="match status" value="1"/>
</dbReference>
<organism evidence="4 5">
    <name type="scientific">Planococcus shenhongbingii</name>
    <dbReference type="NCBI Taxonomy" id="3058398"/>
    <lineage>
        <taxon>Bacteria</taxon>
        <taxon>Bacillati</taxon>
        <taxon>Bacillota</taxon>
        <taxon>Bacilli</taxon>
        <taxon>Bacillales</taxon>
        <taxon>Caryophanaceae</taxon>
        <taxon>Planococcus</taxon>
    </lineage>
</organism>
<dbReference type="EMBL" id="JAUJWU010000005">
    <property type="protein sequence ID" value="MDN7246974.1"/>
    <property type="molecule type" value="Genomic_DNA"/>
</dbReference>
<gene>
    <name evidence="4" type="ORF">QWY13_15945</name>
</gene>
<comment type="caution">
    <text evidence="4">The sequence shown here is derived from an EMBL/GenBank/DDBJ whole genome shotgun (WGS) entry which is preliminary data.</text>
</comment>
<dbReference type="GO" id="GO:0016787">
    <property type="term" value="F:hydrolase activity"/>
    <property type="evidence" value="ECO:0007669"/>
    <property type="project" value="UniProtKB-KW"/>
</dbReference>
<reference evidence="4 5" key="1">
    <citation type="submission" date="2023-07" db="EMBL/GenBank/DDBJ databases">
        <title>Novel species in genus Planococcus.</title>
        <authorList>
            <person name="Ning S."/>
        </authorList>
    </citation>
    <scope>NUCLEOTIDE SEQUENCE [LARGE SCALE GENOMIC DNA]</scope>
    <source>
        <strain evidence="4 5">N017</strain>
    </source>
</reference>
<dbReference type="PANTHER" id="PTHR12304">
    <property type="entry name" value="INOSINE-URIDINE PREFERRING NUCLEOSIDE HYDROLASE"/>
    <property type="match status" value="1"/>
</dbReference>
<dbReference type="InterPro" id="IPR036452">
    <property type="entry name" value="Ribo_hydro-like"/>
</dbReference>
<sequence length="321" mass="34997">MAIPVIIDCDPGIDDVMALTLAFAHPELEIKLITTEAGNQTQAKTVANALAFASYLGQNIEVAKGLENPMFRELEIADAVHGDNGLGNVEFPEPTLKMSERTAIDAMKQVLLESAEPVIIIATGPLTNLGALLFTHPEVKQKIKFISYMGGAAVGGNMSPTAEFNVYVDPHAADLVFRSGVPIVMSGLDVTHKAFVSMKELQDIENIGTDFALKVVKMLSFYIKEARQTAFHTPDFEKSIRLHDLCAVSYVLTPELFEGDDCFVQIETDGRLTAGTTVVDYAQRSGKPANVKVLHTVDRTKFVAQFVDAIKKMSQLTVDHN</sequence>
<keyword evidence="5" id="KW-1185">Reference proteome</keyword>
<dbReference type="InterPro" id="IPR023186">
    <property type="entry name" value="IUNH"/>
</dbReference>